<protein>
    <submittedName>
        <fullName evidence="1">Uncharacterized protein</fullName>
    </submittedName>
</protein>
<dbReference type="Proteomes" id="UP001168990">
    <property type="component" value="Unassembled WGS sequence"/>
</dbReference>
<dbReference type="EMBL" id="JAQQBS010001450">
    <property type="protein sequence ID" value="KAK0157193.1"/>
    <property type="molecule type" value="Genomic_DNA"/>
</dbReference>
<comment type="caution">
    <text evidence="1">The sequence shown here is derived from an EMBL/GenBank/DDBJ whole genome shotgun (WGS) entry which is preliminary data.</text>
</comment>
<keyword evidence="2" id="KW-1185">Reference proteome</keyword>
<name>A0AA39C3H2_9HYME</name>
<evidence type="ECO:0000313" key="2">
    <source>
        <dbReference type="Proteomes" id="UP001168990"/>
    </source>
</evidence>
<reference evidence="1" key="2">
    <citation type="submission" date="2023-03" db="EMBL/GenBank/DDBJ databases">
        <authorList>
            <person name="Inwood S.N."/>
            <person name="Skelly J.G."/>
            <person name="Guhlin J."/>
            <person name="Harrop T.W.R."/>
            <person name="Goldson S.G."/>
            <person name="Dearden P.K."/>
        </authorList>
    </citation>
    <scope>NUCLEOTIDE SEQUENCE</scope>
    <source>
        <strain evidence="1">Irish</strain>
        <tissue evidence="1">Whole body</tissue>
    </source>
</reference>
<proteinExistence type="predicted"/>
<gene>
    <name evidence="1" type="ORF">PV328_011766</name>
</gene>
<dbReference type="AlphaFoldDB" id="A0AA39C3H2"/>
<sequence>MDTPDTLLTKEQRMSIHEDYMFQKHFHGEQLNTELECNHDISDLYNNAMWCKHPLTNQIKYDCGVDTSCSKCEYIHDCFGIIVGMTSDMSEKAKDLMMSLYHMKRHIEGKPSSDDTRNAVMDGEATAAKEYSITKTSFTQEMDVSIIQNLVYSMIHESNSIFMVSEQLMQFIIDRK</sequence>
<evidence type="ECO:0000313" key="1">
    <source>
        <dbReference type="EMBL" id="KAK0157193.1"/>
    </source>
</evidence>
<accession>A0AA39C3H2</accession>
<organism evidence="1 2">
    <name type="scientific">Microctonus aethiopoides</name>
    <dbReference type="NCBI Taxonomy" id="144406"/>
    <lineage>
        <taxon>Eukaryota</taxon>
        <taxon>Metazoa</taxon>
        <taxon>Ecdysozoa</taxon>
        <taxon>Arthropoda</taxon>
        <taxon>Hexapoda</taxon>
        <taxon>Insecta</taxon>
        <taxon>Pterygota</taxon>
        <taxon>Neoptera</taxon>
        <taxon>Endopterygota</taxon>
        <taxon>Hymenoptera</taxon>
        <taxon>Apocrita</taxon>
        <taxon>Ichneumonoidea</taxon>
        <taxon>Braconidae</taxon>
        <taxon>Euphorinae</taxon>
        <taxon>Microctonus</taxon>
    </lineage>
</organism>
<reference evidence="1" key="1">
    <citation type="journal article" date="2023" name="bioRxiv">
        <title>Scaffold-level genome assemblies of two parasitoid biocontrol wasps reveal the parthenogenesis mechanism and an associated novel virus.</title>
        <authorList>
            <person name="Inwood S."/>
            <person name="Skelly J."/>
            <person name="Guhlin J."/>
            <person name="Harrop T."/>
            <person name="Goldson S."/>
            <person name="Dearden P."/>
        </authorList>
    </citation>
    <scope>NUCLEOTIDE SEQUENCE</scope>
    <source>
        <strain evidence="1">Irish</strain>
        <tissue evidence="1">Whole body</tissue>
    </source>
</reference>